<feature type="transmembrane region" description="Helical" evidence="1">
    <location>
        <begin position="6"/>
        <end position="29"/>
    </location>
</feature>
<dbReference type="AlphaFoldDB" id="A0A1V1NUJ5"/>
<sequence length="201" mass="22901">MYKIVLKTIVIIINLAILPNFLSLTNVYAGKHIMQDYEKNSGKNPIDNIWKYVNNLISDKLSYPCNDIKTENILSTLNTTLNKIKDTNKRQNICASLIPSLTAVLQPCTLIELLSNITKNDVVVKTAINASRQYRNKNDKNASREMLSYAETRIHSIDDPQRVISHLLSIAKQFISQSYKQEGQSKLDQVIKYLNDITESK</sequence>
<keyword evidence="1" id="KW-1133">Transmembrane helix</keyword>
<accession>A0A1V1NUJ5</accession>
<organism evidence="2 3">
    <name type="scientific">Candidatus Magnetoglobus multicellularis str. Araruama</name>
    <dbReference type="NCBI Taxonomy" id="890399"/>
    <lineage>
        <taxon>Bacteria</taxon>
        <taxon>Pseudomonadati</taxon>
        <taxon>Thermodesulfobacteriota</taxon>
        <taxon>Desulfobacteria</taxon>
        <taxon>Desulfobacterales</taxon>
        <taxon>Desulfobacteraceae</taxon>
        <taxon>Candidatus Magnetoglobus</taxon>
    </lineage>
</organism>
<keyword evidence="1" id="KW-0812">Transmembrane</keyword>
<keyword evidence="1" id="KW-0472">Membrane</keyword>
<evidence type="ECO:0000313" key="2">
    <source>
        <dbReference type="EMBL" id="ETR66259.1"/>
    </source>
</evidence>
<feature type="non-terminal residue" evidence="2">
    <location>
        <position position="201"/>
    </location>
</feature>
<protein>
    <submittedName>
        <fullName evidence="2">Uncharacterized protein</fullName>
    </submittedName>
</protein>
<dbReference type="EMBL" id="ATBP01002119">
    <property type="protein sequence ID" value="ETR66259.1"/>
    <property type="molecule type" value="Genomic_DNA"/>
</dbReference>
<gene>
    <name evidence="2" type="ORF">OMM_13033</name>
</gene>
<name>A0A1V1NUJ5_9BACT</name>
<reference evidence="3" key="1">
    <citation type="submission" date="2012-11" db="EMBL/GenBank/DDBJ databases">
        <authorList>
            <person name="Lucero-Rivera Y.E."/>
            <person name="Tovar-Ramirez D."/>
        </authorList>
    </citation>
    <scope>NUCLEOTIDE SEQUENCE [LARGE SCALE GENOMIC DNA]</scope>
    <source>
        <strain evidence="3">Araruama</strain>
    </source>
</reference>
<proteinExistence type="predicted"/>
<evidence type="ECO:0000256" key="1">
    <source>
        <dbReference type="SAM" id="Phobius"/>
    </source>
</evidence>
<dbReference type="Proteomes" id="UP000189670">
    <property type="component" value="Unassembled WGS sequence"/>
</dbReference>
<comment type="caution">
    <text evidence="2">The sequence shown here is derived from an EMBL/GenBank/DDBJ whole genome shotgun (WGS) entry which is preliminary data.</text>
</comment>
<evidence type="ECO:0000313" key="3">
    <source>
        <dbReference type="Proteomes" id="UP000189670"/>
    </source>
</evidence>